<dbReference type="SUPFAM" id="SSF56219">
    <property type="entry name" value="DNase I-like"/>
    <property type="match status" value="1"/>
</dbReference>
<dbReference type="PROSITE" id="PS51752">
    <property type="entry name" value="JACALIN_LECTIN"/>
    <property type="match status" value="1"/>
</dbReference>
<evidence type="ECO:0000313" key="2">
    <source>
        <dbReference type="EMBL" id="QUH30398.1"/>
    </source>
</evidence>
<protein>
    <submittedName>
        <fullName evidence="2">Endonuclease/exonuclease/phosphatase family protein</fullName>
    </submittedName>
</protein>
<gene>
    <name evidence="2" type="ORF">HYG85_16385</name>
</gene>
<accession>A0A8J8SD05</accession>
<dbReference type="SUPFAM" id="SSF51101">
    <property type="entry name" value="Mannose-binding lectins"/>
    <property type="match status" value="1"/>
</dbReference>
<dbReference type="GO" id="GO:0004767">
    <property type="term" value="F:sphingomyelin phosphodiesterase activity"/>
    <property type="evidence" value="ECO:0007669"/>
    <property type="project" value="InterPro"/>
</dbReference>
<dbReference type="PANTHER" id="PTHR16320">
    <property type="entry name" value="SPHINGOMYELINASE FAMILY MEMBER"/>
    <property type="match status" value="1"/>
</dbReference>
<dbReference type="GO" id="GO:0005737">
    <property type="term" value="C:cytoplasm"/>
    <property type="evidence" value="ECO:0007669"/>
    <property type="project" value="TreeGrafter"/>
</dbReference>
<dbReference type="InterPro" id="IPR001229">
    <property type="entry name" value="Jacalin-like_lectin_dom"/>
</dbReference>
<evidence type="ECO:0000313" key="3">
    <source>
        <dbReference type="Proteomes" id="UP000677305"/>
    </source>
</evidence>
<sequence>MLKDMIKKVSGLFICMIIVFSMTSIYTLAESNDDNRITILTYNIAGLPALLSSADPEKNTKRIGELINNFDIVAVQEDFAYHDDLLSKSQFPYVTDHPGNVPFGSGLNVLSNYPIKESINIPWDMTHGNITCPPPGYHGADEMTPKGFSYQRIELEPGVIVDLYNLHADAGGDEGSREARHDNFIQLAEYINNHSSGNAIILLGDTNAFYTRECDNLYENLTTECGLTDPWIEFVRNGEVPEFRDYHDTMEDLNEDLSGPNYETIDKIMYRSSDIVTFDFVDYKIEEEMFIDENGDRLSDHYATSITIDYSLSDNIKLSSTFGGTAGDPFNFIEYMPAKPSKVSIRTGDRVDSVEIQYGDISAQAGGNGGDYDEIILDEDEYIVKVKICKDKRWYWKQKQIYYIKIETNKGKVLSGGTKSDEEMTIEAPEGWQIAGFYGKANAEICQLGGIFIPQ</sequence>
<organism evidence="2 3">
    <name type="scientific">Vallitalea guaymasensis</name>
    <dbReference type="NCBI Taxonomy" id="1185412"/>
    <lineage>
        <taxon>Bacteria</taxon>
        <taxon>Bacillati</taxon>
        <taxon>Bacillota</taxon>
        <taxon>Clostridia</taxon>
        <taxon>Lachnospirales</taxon>
        <taxon>Vallitaleaceae</taxon>
        <taxon>Vallitalea</taxon>
    </lineage>
</organism>
<keyword evidence="2" id="KW-0255">Endonuclease</keyword>
<keyword evidence="2" id="KW-0378">Hydrolase</keyword>
<dbReference type="GO" id="GO:0004519">
    <property type="term" value="F:endonuclease activity"/>
    <property type="evidence" value="ECO:0007669"/>
    <property type="project" value="UniProtKB-KW"/>
</dbReference>
<dbReference type="Proteomes" id="UP000677305">
    <property type="component" value="Chromosome"/>
</dbReference>
<dbReference type="RefSeq" id="WP_212690564.1">
    <property type="nucleotide sequence ID" value="NZ_CP058561.1"/>
</dbReference>
<name>A0A8J8SD05_9FIRM</name>
<dbReference type="Pfam" id="PF03372">
    <property type="entry name" value="Exo_endo_phos"/>
    <property type="match status" value="1"/>
</dbReference>
<dbReference type="EMBL" id="CP058561">
    <property type="protein sequence ID" value="QUH30398.1"/>
    <property type="molecule type" value="Genomic_DNA"/>
</dbReference>
<keyword evidence="3" id="KW-1185">Reference proteome</keyword>
<dbReference type="InterPro" id="IPR036404">
    <property type="entry name" value="Jacalin-like_lectin_dom_sf"/>
</dbReference>
<reference evidence="2 3" key="1">
    <citation type="submission" date="2020-07" db="EMBL/GenBank/DDBJ databases">
        <title>Vallitalea guaymasensis genome.</title>
        <authorList>
            <person name="Postec A."/>
        </authorList>
    </citation>
    <scope>NUCLEOTIDE SEQUENCE [LARGE SCALE GENOMIC DNA]</scope>
    <source>
        <strain evidence="2 3">Ra1766G1</strain>
    </source>
</reference>
<keyword evidence="2" id="KW-0540">Nuclease</keyword>
<dbReference type="AlphaFoldDB" id="A0A8J8SD05"/>
<evidence type="ECO:0000259" key="1">
    <source>
        <dbReference type="PROSITE" id="PS51752"/>
    </source>
</evidence>
<feature type="domain" description="Jacalin-type lectin" evidence="1">
    <location>
        <begin position="316"/>
        <end position="454"/>
    </location>
</feature>
<dbReference type="KEGG" id="vgu:HYG85_16385"/>
<dbReference type="SMART" id="SM00915">
    <property type="entry name" value="Jacalin"/>
    <property type="match status" value="1"/>
</dbReference>
<dbReference type="Gene3D" id="2.100.10.30">
    <property type="entry name" value="Jacalin-like lectin domain"/>
    <property type="match status" value="1"/>
</dbReference>
<dbReference type="Pfam" id="PF01419">
    <property type="entry name" value="Jacalin"/>
    <property type="match status" value="1"/>
</dbReference>
<dbReference type="InterPro" id="IPR005135">
    <property type="entry name" value="Endo/exonuclease/phosphatase"/>
</dbReference>
<dbReference type="PANTHER" id="PTHR16320:SF1">
    <property type="entry name" value="SPHINGOMYELINASE DDB_G0288017"/>
    <property type="match status" value="1"/>
</dbReference>
<dbReference type="Gene3D" id="3.60.10.10">
    <property type="entry name" value="Endonuclease/exonuclease/phosphatase"/>
    <property type="match status" value="1"/>
</dbReference>
<proteinExistence type="predicted"/>
<dbReference type="InterPro" id="IPR036691">
    <property type="entry name" value="Endo/exonu/phosph_ase_sf"/>
</dbReference>
<dbReference type="InterPro" id="IPR038772">
    <property type="entry name" value="Sph/SMPD2-like"/>
</dbReference>